<evidence type="ECO:0000313" key="3">
    <source>
        <dbReference type="EMBL" id="KAG2204381.1"/>
    </source>
</evidence>
<feature type="region of interest" description="Disordered" evidence="1">
    <location>
        <begin position="256"/>
        <end position="280"/>
    </location>
</feature>
<dbReference type="Pfam" id="PF00561">
    <property type="entry name" value="Abhydrolase_1"/>
    <property type="match status" value="1"/>
</dbReference>
<comment type="caution">
    <text evidence="3">The sequence shown here is derived from an EMBL/GenBank/DDBJ whole genome shotgun (WGS) entry which is preliminary data.</text>
</comment>
<evidence type="ECO:0000313" key="4">
    <source>
        <dbReference type="Proteomes" id="UP000650833"/>
    </source>
</evidence>
<gene>
    <name evidence="3" type="ORF">INT46_001548</name>
</gene>
<evidence type="ECO:0000259" key="2">
    <source>
        <dbReference type="Pfam" id="PF00561"/>
    </source>
</evidence>
<dbReference type="Proteomes" id="UP000650833">
    <property type="component" value="Unassembled WGS sequence"/>
</dbReference>
<sequence>HVYLDHRGHDRDVLSVQKEPLHFSSQSIQDKQQTVPLPPLPKQQQSILSPLVKARPKTHIAINTKTTISIKVPRVNVLREPRIHQTFQYNANFAGRLRSHKVGYAVYGPLHGHPVFVIGGYGCTRMVGIMFEELAFRYGLKMIWPERPGYGLSEECGSQKITALEWADVVIQLADYLHIQQFCIIAQSVGTVFALAIARKYPRYVLGPIYLISPWVSTQAANTFKWTRRLPAPLVAKTISLALDVMWMFNKGGNDNNDSTINDDEDDSEMQDSQPRKNARHTMVAYEEDELLASLDDEVFDLPTDFPTNRPLRHFVRPKHMSLFLAMNKFRMSENYSQGQLCDVMVALEKYHLFGFNYADIKIPVSAVWGDKDGLIPHKAIDILANSLHDVRLKILESEGHDLVWKEGVMEWAMRGIAERWRIK</sequence>
<organism evidence="3 4">
    <name type="scientific">Mucor plumbeus</name>
    <dbReference type="NCBI Taxonomy" id="97098"/>
    <lineage>
        <taxon>Eukaryota</taxon>
        <taxon>Fungi</taxon>
        <taxon>Fungi incertae sedis</taxon>
        <taxon>Mucoromycota</taxon>
        <taxon>Mucoromycotina</taxon>
        <taxon>Mucoromycetes</taxon>
        <taxon>Mucorales</taxon>
        <taxon>Mucorineae</taxon>
        <taxon>Mucoraceae</taxon>
        <taxon>Mucor</taxon>
    </lineage>
</organism>
<proteinExistence type="predicted"/>
<dbReference type="PANTHER" id="PTHR43433">
    <property type="entry name" value="HYDROLASE, ALPHA/BETA FOLD FAMILY PROTEIN"/>
    <property type="match status" value="1"/>
</dbReference>
<dbReference type="OrthoDB" id="435520at2759"/>
<feature type="compositionally biased region" description="Acidic residues" evidence="1">
    <location>
        <begin position="261"/>
        <end position="270"/>
    </location>
</feature>
<accession>A0A8H7UZE3</accession>
<name>A0A8H7UZE3_9FUNG</name>
<protein>
    <recommendedName>
        <fullName evidence="2">AB hydrolase-1 domain-containing protein</fullName>
    </recommendedName>
</protein>
<feature type="domain" description="AB hydrolase-1" evidence="2">
    <location>
        <begin position="116"/>
        <end position="406"/>
    </location>
</feature>
<dbReference type="Gene3D" id="3.40.50.1820">
    <property type="entry name" value="alpha/beta hydrolase"/>
    <property type="match status" value="1"/>
</dbReference>
<dbReference type="InterPro" id="IPR000073">
    <property type="entry name" value="AB_hydrolase_1"/>
</dbReference>
<feature type="non-terminal residue" evidence="3">
    <location>
        <position position="424"/>
    </location>
</feature>
<dbReference type="SUPFAM" id="SSF53474">
    <property type="entry name" value="alpha/beta-Hydrolases"/>
    <property type="match status" value="1"/>
</dbReference>
<dbReference type="InterPro" id="IPR029058">
    <property type="entry name" value="AB_hydrolase_fold"/>
</dbReference>
<evidence type="ECO:0000256" key="1">
    <source>
        <dbReference type="SAM" id="MobiDB-lite"/>
    </source>
</evidence>
<reference evidence="3" key="1">
    <citation type="submission" date="2020-12" db="EMBL/GenBank/DDBJ databases">
        <title>Metabolic potential, ecology and presence of endohyphal bacteria is reflected in genomic diversity of Mucoromycotina.</title>
        <authorList>
            <person name="Muszewska A."/>
            <person name="Okrasinska A."/>
            <person name="Steczkiewicz K."/>
            <person name="Drgas O."/>
            <person name="Orlowska M."/>
            <person name="Perlinska-Lenart U."/>
            <person name="Aleksandrzak-Piekarczyk T."/>
            <person name="Szatraj K."/>
            <person name="Zielenkiewicz U."/>
            <person name="Pilsyk S."/>
            <person name="Malc E."/>
            <person name="Mieczkowski P."/>
            <person name="Kruszewska J.S."/>
            <person name="Biernat P."/>
            <person name="Pawlowska J."/>
        </authorList>
    </citation>
    <scope>NUCLEOTIDE SEQUENCE</scope>
    <source>
        <strain evidence="3">CBS 226.32</strain>
    </source>
</reference>
<keyword evidence="4" id="KW-1185">Reference proteome</keyword>
<dbReference type="InterPro" id="IPR050471">
    <property type="entry name" value="AB_hydrolase"/>
</dbReference>
<dbReference type="AlphaFoldDB" id="A0A8H7UZE3"/>
<dbReference type="PANTHER" id="PTHR43433:SF10">
    <property type="entry name" value="AB HYDROLASE-1 DOMAIN-CONTAINING PROTEIN"/>
    <property type="match status" value="1"/>
</dbReference>
<dbReference type="EMBL" id="JAEPRC010000200">
    <property type="protein sequence ID" value="KAG2204381.1"/>
    <property type="molecule type" value="Genomic_DNA"/>
</dbReference>